<dbReference type="InterPro" id="IPR047187">
    <property type="entry name" value="SF1_C_Upf1"/>
</dbReference>
<dbReference type="Pfam" id="PF13086">
    <property type="entry name" value="AAA_11"/>
    <property type="match status" value="2"/>
</dbReference>
<keyword evidence="4" id="KW-0963">Cytoplasm</keyword>
<comment type="subcellular location">
    <subcellularLocation>
        <location evidence="1">Cytoplasm</location>
        <location evidence="1">P-body</location>
    </subcellularLocation>
</comment>
<dbReference type="EMBL" id="OY660885">
    <property type="protein sequence ID" value="CAJ1085149.1"/>
    <property type="molecule type" value="Genomic_DNA"/>
</dbReference>
<evidence type="ECO:0000313" key="17">
    <source>
        <dbReference type="EMBL" id="CAJ1085149.1"/>
    </source>
</evidence>
<dbReference type="Pfam" id="PF13087">
    <property type="entry name" value="AAA_12"/>
    <property type="match status" value="1"/>
</dbReference>
<accession>A0AAV1HK47</accession>
<evidence type="ECO:0000256" key="11">
    <source>
        <dbReference type="ARBA" id="ARBA00047984"/>
    </source>
</evidence>
<dbReference type="PANTHER" id="PTHR45418:SF1">
    <property type="entry name" value="CANCER_TESTIS ANTIGEN 55"/>
    <property type="match status" value="1"/>
</dbReference>
<dbReference type="CDD" id="cd18038">
    <property type="entry name" value="DEXXQc_Helz-like"/>
    <property type="match status" value="1"/>
</dbReference>
<dbReference type="InterPro" id="IPR049077">
    <property type="entry name" value="MOV-10_Ig-like"/>
</dbReference>
<dbReference type="InterPro" id="IPR027417">
    <property type="entry name" value="P-loop_NTPase"/>
</dbReference>
<evidence type="ECO:0000259" key="12">
    <source>
        <dbReference type="Pfam" id="PF13086"/>
    </source>
</evidence>
<dbReference type="InterPro" id="IPR041677">
    <property type="entry name" value="DNA2/NAM7_AAA_11"/>
</dbReference>
<keyword evidence="5" id="KW-0547">Nucleotide-binding</keyword>
<comment type="similarity">
    <text evidence="2">Belongs to the DNA2/NAM7 helicase family. SDE3 subfamily.</text>
</comment>
<dbReference type="InterPro" id="IPR026122">
    <property type="entry name" value="MOV-10/SDE3_DEXXQ/H-box"/>
</dbReference>
<name>A0AAV1HK47_XYRNO</name>
<dbReference type="InterPro" id="IPR049079">
    <property type="entry name" value="Mov-10_helical"/>
</dbReference>
<feature type="domain" description="Helicase MOV-10-like beta-barrel" evidence="15">
    <location>
        <begin position="226"/>
        <end position="302"/>
    </location>
</feature>
<dbReference type="InterPro" id="IPR041679">
    <property type="entry name" value="DNA2/NAM7-like_C"/>
</dbReference>
<keyword evidence="8" id="KW-0067">ATP-binding</keyword>
<evidence type="ECO:0000259" key="16">
    <source>
        <dbReference type="Pfam" id="PF21635"/>
    </source>
</evidence>
<evidence type="ECO:0000256" key="6">
    <source>
        <dbReference type="ARBA" id="ARBA00022801"/>
    </source>
</evidence>
<evidence type="ECO:0000256" key="5">
    <source>
        <dbReference type="ARBA" id="ARBA00022741"/>
    </source>
</evidence>
<dbReference type="FunFam" id="3.40.50.300:FF:000608">
    <property type="entry name" value="Mov10 RISC complex RNA helicase"/>
    <property type="match status" value="1"/>
</dbReference>
<keyword evidence="10" id="KW-0943">RNA-mediated gene silencing</keyword>
<evidence type="ECO:0000259" key="15">
    <source>
        <dbReference type="Pfam" id="PF21634"/>
    </source>
</evidence>
<organism evidence="17 18">
    <name type="scientific">Xyrichtys novacula</name>
    <name type="common">Pearly razorfish</name>
    <name type="synonym">Hemipteronotus novacula</name>
    <dbReference type="NCBI Taxonomy" id="13765"/>
    <lineage>
        <taxon>Eukaryota</taxon>
        <taxon>Metazoa</taxon>
        <taxon>Chordata</taxon>
        <taxon>Craniata</taxon>
        <taxon>Vertebrata</taxon>
        <taxon>Euteleostomi</taxon>
        <taxon>Actinopterygii</taxon>
        <taxon>Neopterygii</taxon>
        <taxon>Teleostei</taxon>
        <taxon>Neoteleostei</taxon>
        <taxon>Acanthomorphata</taxon>
        <taxon>Eupercaria</taxon>
        <taxon>Labriformes</taxon>
        <taxon>Labridae</taxon>
        <taxon>Xyrichtys</taxon>
    </lineage>
</organism>
<evidence type="ECO:0000256" key="8">
    <source>
        <dbReference type="ARBA" id="ARBA00022840"/>
    </source>
</evidence>
<evidence type="ECO:0000256" key="4">
    <source>
        <dbReference type="ARBA" id="ARBA00022490"/>
    </source>
</evidence>
<dbReference type="SUPFAM" id="SSF52540">
    <property type="entry name" value="P-loop containing nucleoside triphosphate hydrolases"/>
    <property type="match status" value="1"/>
</dbReference>
<keyword evidence="18" id="KW-1185">Reference proteome</keyword>
<dbReference type="GO" id="GO:0031047">
    <property type="term" value="P:regulatory ncRNA-mediated gene silencing"/>
    <property type="evidence" value="ECO:0007669"/>
    <property type="project" value="UniProtKB-KW"/>
</dbReference>
<feature type="domain" description="Helicase MOV-10 Ig-like" evidence="14">
    <location>
        <begin position="16"/>
        <end position="130"/>
    </location>
</feature>
<dbReference type="GO" id="GO:0016787">
    <property type="term" value="F:hydrolase activity"/>
    <property type="evidence" value="ECO:0007669"/>
    <property type="project" value="UniProtKB-KW"/>
</dbReference>
<evidence type="ECO:0000313" key="18">
    <source>
        <dbReference type="Proteomes" id="UP001178508"/>
    </source>
</evidence>
<dbReference type="AlphaFoldDB" id="A0AAV1HK47"/>
<dbReference type="EC" id="3.6.4.13" evidence="3"/>
<feature type="domain" description="Helicase MOV-10 helical" evidence="16">
    <location>
        <begin position="180"/>
        <end position="219"/>
    </location>
</feature>
<evidence type="ECO:0000256" key="3">
    <source>
        <dbReference type="ARBA" id="ARBA00012552"/>
    </source>
</evidence>
<feature type="domain" description="DNA2/NAM7 helicase-like C-terminal" evidence="13">
    <location>
        <begin position="548"/>
        <end position="770"/>
    </location>
</feature>
<dbReference type="GO" id="GO:0000932">
    <property type="term" value="C:P-body"/>
    <property type="evidence" value="ECO:0007669"/>
    <property type="project" value="UniProtKB-SubCell"/>
</dbReference>
<evidence type="ECO:0000259" key="13">
    <source>
        <dbReference type="Pfam" id="PF13087"/>
    </source>
</evidence>
<dbReference type="Gene3D" id="2.60.40.10">
    <property type="entry name" value="Immunoglobulins"/>
    <property type="match status" value="1"/>
</dbReference>
<feature type="domain" description="DNA2/NAM7 helicase helicase" evidence="12">
    <location>
        <begin position="351"/>
        <end position="426"/>
    </location>
</feature>
<keyword evidence="7 17" id="KW-0347">Helicase</keyword>
<dbReference type="InterPro" id="IPR049080">
    <property type="entry name" value="MOV-10-like_beta-barrel"/>
</dbReference>
<dbReference type="InterPro" id="IPR013783">
    <property type="entry name" value="Ig-like_fold"/>
</dbReference>
<gene>
    <name evidence="17" type="ORF">XNOV1_A042396</name>
</gene>
<dbReference type="Pfam" id="PF21635">
    <property type="entry name" value="Mov-10_helical"/>
    <property type="match status" value="1"/>
</dbReference>
<feature type="domain" description="DNA2/NAM7 helicase helicase" evidence="12">
    <location>
        <begin position="464"/>
        <end position="539"/>
    </location>
</feature>
<evidence type="ECO:0000256" key="10">
    <source>
        <dbReference type="ARBA" id="ARBA00023158"/>
    </source>
</evidence>
<reference evidence="17" key="1">
    <citation type="submission" date="2023-08" db="EMBL/GenBank/DDBJ databases">
        <authorList>
            <person name="Alioto T."/>
            <person name="Alioto T."/>
            <person name="Gomez Garrido J."/>
        </authorList>
    </citation>
    <scope>NUCLEOTIDE SEQUENCE</scope>
</reference>
<dbReference type="PANTHER" id="PTHR45418">
    <property type="entry name" value="CANCER/TESTIS ANTIGEN 55"/>
    <property type="match status" value="1"/>
</dbReference>
<evidence type="ECO:0000256" key="9">
    <source>
        <dbReference type="ARBA" id="ARBA00022884"/>
    </source>
</evidence>
<dbReference type="Pfam" id="PF21633">
    <property type="entry name" value="MOV-10_Ig-like"/>
    <property type="match status" value="1"/>
</dbReference>
<evidence type="ECO:0000256" key="1">
    <source>
        <dbReference type="ARBA" id="ARBA00004201"/>
    </source>
</evidence>
<dbReference type="Gene3D" id="3.40.50.300">
    <property type="entry name" value="P-loop containing nucleotide triphosphate hydrolases"/>
    <property type="match status" value="2"/>
</dbReference>
<keyword evidence="6" id="KW-0378">Hydrolase</keyword>
<evidence type="ECO:0000256" key="7">
    <source>
        <dbReference type="ARBA" id="ARBA00022806"/>
    </source>
</evidence>
<keyword evidence="9" id="KW-0694">RNA-binding</keyword>
<dbReference type="GO" id="GO:0032574">
    <property type="term" value="F:5'-3' RNA helicase activity"/>
    <property type="evidence" value="ECO:0007669"/>
    <property type="project" value="InterPro"/>
</dbReference>
<dbReference type="GO" id="GO:0003723">
    <property type="term" value="F:RNA binding"/>
    <property type="evidence" value="ECO:0007669"/>
    <property type="project" value="UniProtKB-KW"/>
</dbReference>
<proteinExistence type="inferred from homology"/>
<protein>
    <recommendedName>
        <fullName evidence="3">RNA helicase</fullName>
        <ecNumber evidence="3">3.6.4.13</ecNumber>
    </recommendedName>
</protein>
<comment type="catalytic activity">
    <reaction evidence="11">
        <text>ATP + H2O = ADP + phosphate + H(+)</text>
        <dbReference type="Rhea" id="RHEA:13065"/>
        <dbReference type="ChEBI" id="CHEBI:15377"/>
        <dbReference type="ChEBI" id="CHEBI:15378"/>
        <dbReference type="ChEBI" id="CHEBI:30616"/>
        <dbReference type="ChEBI" id="CHEBI:43474"/>
        <dbReference type="ChEBI" id="CHEBI:456216"/>
        <dbReference type="EC" id="3.6.4.13"/>
    </reaction>
</comment>
<evidence type="ECO:0000259" key="14">
    <source>
        <dbReference type="Pfam" id="PF21633"/>
    </source>
</evidence>
<sequence length="811" mass="92315">MAKLFHRYRAQLNPNGYPVTVTSEPASKEEKISLTVHEKRTVVPITVKNSGGIAVDFSLQVSDLVRNIFTVRHCHGGVFSSAEKHTLKPGKSFKVEVHFDSDHAGFYEQLLVFKFETHLEEFEIMRLLEVEHLTSVRVKPKPKMDPEPAQKEEDRRGRKYINLLKIRVPLKGYAIPKRVRNSRSVVRELQTDTTWENYAQRFQLLLHLEELQLQKEVDIYFQDSVTLLQHGSLFVLQIPGLSKDSSLKLSECDVLVHLFWQTGIDRTETFKGYVQYVKAEQVFLSLFKWPIQIEDLEFKVKFVVERLTLRVQHRALEQAKKLDLSQVLFPPSTFSSRTPLPCSLQANSQGSNPEQRRAVEHILATTAKPAPYLVFGPPGTGKTSTLVEAIYQIVTTKASCNILVCAPSNSATDHLCVKISERIDDIRIMYRLYAVSCDPKKVTKERKFLSNLGENSVPYVLPSVRMLKRYRIMVTTLQTAARLVAGRFPVGFYSYIFVDEAGQAKETECIIPIAGLMKQETCQVVLAGDPNQLGPIINSPIADKCGLGVSLLERLMRTNDLYMAHEGHGFNSCFVTKLLRNYRSHPAILKIPNELFYRGELQPYAAKEKCNSYCNWELLPKKGFPLIFHGVAGIEERDPGCASIYNMAEVEVLKEYLKALVAPDCEARVNQIEPNEIGIIAPYRKQVEKIQEALLTDEKLQKINLKNVLVGTVEKFQGKESQVIIVSTVRSHRKMTEKDQRFTLGFIRNEKRFNVAMTRAQALLIVVGDPRALRTDLMWNKFIHYCCREGGYRGIRVSDAEEDYSPSVGEE</sequence>
<evidence type="ECO:0000256" key="2">
    <source>
        <dbReference type="ARBA" id="ARBA00005601"/>
    </source>
</evidence>
<dbReference type="CDD" id="cd18808">
    <property type="entry name" value="SF1_C_Upf1"/>
    <property type="match status" value="1"/>
</dbReference>
<dbReference type="GO" id="GO:0005524">
    <property type="term" value="F:ATP binding"/>
    <property type="evidence" value="ECO:0007669"/>
    <property type="project" value="UniProtKB-KW"/>
</dbReference>
<dbReference type="Proteomes" id="UP001178508">
    <property type="component" value="Chromosome 22"/>
</dbReference>
<dbReference type="Pfam" id="PF21634">
    <property type="entry name" value="MOV-10_beta-barrel"/>
    <property type="match status" value="1"/>
</dbReference>